<comment type="subcellular location">
    <subcellularLocation>
        <location evidence="1">Membrane</location>
        <topology evidence="1">Multi-pass membrane protein</topology>
    </subcellularLocation>
</comment>
<keyword evidence="6 8" id="KW-0472">Membrane</keyword>
<feature type="region of interest" description="Disordered" evidence="7">
    <location>
        <begin position="326"/>
        <end position="367"/>
    </location>
</feature>
<feature type="transmembrane region" description="Helical" evidence="8">
    <location>
        <begin position="676"/>
        <end position="699"/>
    </location>
</feature>
<evidence type="ECO:0000256" key="3">
    <source>
        <dbReference type="ARBA" id="ARBA00022692"/>
    </source>
</evidence>
<feature type="transmembrane region" description="Helical" evidence="8">
    <location>
        <begin position="131"/>
        <end position="152"/>
    </location>
</feature>
<evidence type="ECO:0000256" key="4">
    <source>
        <dbReference type="ARBA" id="ARBA00022729"/>
    </source>
</evidence>
<feature type="domain" description="Proline-rich transmembrane protein 3/4" evidence="9">
    <location>
        <begin position="51"/>
        <end position="186"/>
    </location>
</feature>
<evidence type="ECO:0000256" key="1">
    <source>
        <dbReference type="ARBA" id="ARBA00004141"/>
    </source>
</evidence>
<evidence type="ECO:0000256" key="5">
    <source>
        <dbReference type="ARBA" id="ARBA00022989"/>
    </source>
</evidence>
<proteinExistence type="predicted"/>
<keyword evidence="2" id="KW-0597">Phosphoprotein</keyword>
<gene>
    <name evidence="10" type="ORF">Hamer_G009609</name>
</gene>
<sequence length="760" mass="83493">MCRLNSTWCLDEGGVVNSSVGGEDVGGVGGGGGVEEQHGWPRIRQELQSQISNRPFMSTINVFLCVLGVTRAACFLIDPYTLGQVMPGFLGSVMWDVGYPCILSAFSLIQLAFTQLTQVKFRPETLRRKSALSLVITTHFALVLGSDIVTAFESHLQVVRWVVQTVFLSWGLVLCVTFLYGGARIIRLLRTIPHTAFQGSDQCPPNNKGILQLALLAQCNNIASSVLTAAAPSLLTPKIKITDEFDHTYSYVSEGSRGASLHSVDQDSVPSSRRASSRASISSDIANVASTSGVRVFEDVTPDIAEENEDQELDPEPVVVRRASGVEGVRTHAHSTSRAAGVAHMPTCPKTPLNHNQVKDKAKKRNFSDSDKPASIIIRVEEVGDGETTQDAAGMWSSLAEDDVDDIEFIDKTEGEEDLVVGVTREAMKGIIHKVPSVKSIDYVFKSETPTEETTRGCGGGGGVRKGSFCEGQSGENEIKPVIKSDDSEKCLKIVNGDDVPKRKKSLTWSEDTHTIDSCDKDHESKKPVNHDDNEKTLRDHHRRASTSSRRSSRNTEKVKLRHTRSYDLGSDTSGGRRRSSTVSSCSSRKGSENWQALPGPYRDHRTLGTSSPSSTRRNSRKSVKDEPEVESLLSHSPDVTLTSILNHIAYVNQTAATSKLPSSFKDSRKSQVQQVLVVTYVTAALGTLLSLALVYGLYGHFSSLKVLPRPPWLWFTYESSCRFLEFLMGCAMANITRQPVNRHPQYPYSLRLKQRNSLY</sequence>
<feature type="compositionally biased region" description="Basic and acidic residues" evidence="7">
    <location>
        <begin position="511"/>
        <end position="538"/>
    </location>
</feature>
<feature type="transmembrane region" description="Helical" evidence="8">
    <location>
        <begin position="56"/>
        <end position="77"/>
    </location>
</feature>
<evidence type="ECO:0000313" key="10">
    <source>
        <dbReference type="EMBL" id="KAG7172254.1"/>
    </source>
</evidence>
<evidence type="ECO:0000256" key="2">
    <source>
        <dbReference type="ARBA" id="ARBA00022553"/>
    </source>
</evidence>
<evidence type="ECO:0000256" key="6">
    <source>
        <dbReference type="ARBA" id="ARBA00023136"/>
    </source>
</evidence>
<dbReference type="Pfam" id="PF25987">
    <property type="entry name" value="PRRT3"/>
    <property type="match status" value="1"/>
</dbReference>
<dbReference type="PANTHER" id="PTHR35578">
    <property type="entry name" value="PROLINE-RICH TRANSMEMBRANE PROTEIN 4-RELATED"/>
    <property type="match status" value="1"/>
</dbReference>
<evidence type="ECO:0000259" key="9">
    <source>
        <dbReference type="Pfam" id="PF25987"/>
    </source>
</evidence>
<protein>
    <recommendedName>
        <fullName evidence="9">Proline-rich transmembrane protein 3/4 domain-containing protein</fullName>
    </recommendedName>
</protein>
<evidence type="ECO:0000256" key="8">
    <source>
        <dbReference type="SAM" id="Phobius"/>
    </source>
</evidence>
<keyword evidence="4" id="KW-0732">Signal</keyword>
<feature type="transmembrane region" description="Helical" evidence="8">
    <location>
        <begin position="97"/>
        <end position="119"/>
    </location>
</feature>
<feature type="transmembrane region" description="Helical" evidence="8">
    <location>
        <begin position="158"/>
        <end position="180"/>
    </location>
</feature>
<comment type="caution">
    <text evidence="10">The sequence shown here is derived from an EMBL/GenBank/DDBJ whole genome shotgun (WGS) entry which is preliminary data.</text>
</comment>
<keyword evidence="11" id="KW-1185">Reference proteome</keyword>
<feature type="region of interest" description="Disordered" evidence="7">
    <location>
        <begin position="260"/>
        <end position="281"/>
    </location>
</feature>
<feature type="region of interest" description="Disordered" evidence="7">
    <location>
        <begin position="449"/>
        <end position="474"/>
    </location>
</feature>
<dbReference type="InterPro" id="IPR059081">
    <property type="entry name" value="PRRT3-4"/>
</dbReference>
<keyword evidence="3 8" id="KW-0812">Transmembrane</keyword>
<dbReference type="InterPro" id="IPR052836">
    <property type="entry name" value="PRRT_domain-containing"/>
</dbReference>
<accession>A0A8J5N363</accession>
<keyword evidence="5 8" id="KW-1133">Transmembrane helix</keyword>
<feature type="compositionally biased region" description="Low complexity" evidence="7">
    <location>
        <begin position="271"/>
        <end position="281"/>
    </location>
</feature>
<dbReference type="Proteomes" id="UP000747542">
    <property type="component" value="Unassembled WGS sequence"/>
</dbReference>
<dbReference type="EMBL" id="JAHLQT010011563">
    <property type="protein sequence ID" value="KAG7172254.1"/>
    <property type="molecule type" value="Genomic_DNA"/>
</dbReference>
<dbReference type="PANTHER" id="PTHR35578:SF6">
    <property type="entry name" value="PROLINE-RICH TRANSMEMBRANE PROTEIN 4"/>
    <property type="match status" value="1"/>
</dbReference>
<evidence type="ECO:0000313" key="11">
    <source>
        <dbReference type="Proteomes" id="UP000747542"/>
    </source>
</evidence>
<reference evidence="10" key="1">
    <citation type="journal article" date="2021" name="Sci. Adv.">
        <title>The American lobster genome reveals insights on longevity, neural, and immune adaptations.</title>
        <authorList>
            <person name="Polinski J.M."/>
            <person name="Zimin A.V."/>
            <person name="Clark K.F."/>
            <person name="Kohn A.B."/>
            <person name="Sadowski N."/>
            <person name="Timp W."/>
            <person name="Ptitsyn A."/>
            <person name="Khanna P."/>
            <person name="Romanova D.Y."/>
            <person name="Williams P."/>
            <person name="Greenwood S.J."/>
            <person name="Moroz L.L."/>
            <person name="Walt D.R."/>
            <person name="Bodnar A.G."/>
        </authorList>
    </citation>
    <scope>NUCLEOTIDE SEQUENCE</scope>
    <source>
        <strain evidence="10">GMGI-L3</strain>
    </source>
</reference>
<feature type="region of interest" description="Disordered" evidence="7">
    <location>
        <begin position="505"/>
        <end position="635"/>
    </location>
</feature>
<organism evidence="10 11">
    <name type="scientific">Homarus americanus</name>
    <name type="common">American lobster</name>
    <dbReference type="NCBI Taxonomy" id="6706"/>
    <lineage>
        <taxon>Eukaryota</taxon>
        <taxon>Metazoa</taxon>
        <taxon>Ecdysozoa</taxon>
        <taxon>Arthropoda</taxon>
        <taxon>Crustacea</taxon>
        <taxon>Multicrustacea</taxon>
        <taxon>Malacostraca</taxon>
        <taxon>Eumalacostraca</taxon>
        <taxon>Eucarida</taxon>
        <taxon>Decapoda</taxon>
        <taxon>Pleocyemata</taxon>
        <taxon>Astacidea</taxon>
        <taxon>Nephropoidea</taxon>
        <taxon>Nephropidae</taxon>
        <taxon>Homarus</taxon>
    </lineage>
</organism>
<name>A0A8J5N363_HOMAM</name>
<dbReference type="AlphaFoldDB" id="A0A8J5N363"/>
<feature type="non-terminal residue" evidence="10">
    <location>
        <position position="1"/>
    </location>
</feature>
<evidence type="ECO:0000256" key="7">
    <source>
        <dbReference type="SAM" id="MobiDB-lite"/>
    </source>
</evidence>